<dbReference type="Pfam" id="PF01411">
    <property type="entry name" value="tRNA-synt_2c"/>
    <property type="match status" value="1"/>
</dbReference>
<dbReference type="SUPFAM" id="SSF101353">
    <property type="entry name" value="Putative anticodon-binding domain of alanyl-tRNA synthetase (AlaRS)"/>
    <property type="match status" value="1"/>
</dbReference>
<keyword evidence="7 11" id="KW-0067">ATP-binding</keyword>
<evidence type="ECO:0000313" key="16">
    <source>
        <dbReference type="Proteomes" id="UP000243205"/>
    </source>
</evidence>
<dbReference type="PRINTS" id="PR00980">
    <property type="entry name" value="TRNASYNTHALA"/>
</dbReference>
<dbReference type="PANTHER" id="PTHR11777:SF9">
    <property type="entry name" value="ALANINE--TRNA LIGASE, CYTOPLASMIC"/>
    <property type="match status" value="1"/>
</dbReference>
<comment type="similarity">
    <text evidence="1 11">Belongs to the class-II aminoacyl-tRNA synthetase family.</text>
</comment>
<dbReference type="GO" id="GO:0008270">
    <property type="term" value="F:zinc ion binding"/>
    <property type="evidence" value="ECO:0007669"/>
    <property type="project" value="UniProtKB-UniRule"/>
</dbReference>
<dbReference type="InterPro" id="IPR023033">
    <property type="entry name" value="Ala_tRNA_ligase_euk/bac"/>
</dbReference>
<dbReference type="FunFam" id="3.10.310.40:FF:000001">
    <property type="entry name" value="Alanine--tRNA ligase"/>
    <property type="match status" value="1"/>
</dbReference>
<proteinExistence type="inferred from homology"/>
<keyword evidence="8 11" id="KW-0694">RNA-binding</keyword>
<dbReference type="GO" id="GO:0002161">
    <property type="term" value="F:aminoacyl-tRNA deacylase activity"/>
    <property type="evidence" value="ECO:0007669"/>
    <property type="project" value="TreeGrafter"/>
</dbReference>
<dbReference type="Gene3D" id="3.30.980.10">
    <property type="entry name" value="Threonyl-trna Synthetase, Chain A, domain 2"/>
    <property type="match status" value="1"/>
</dbReference>
<evidence type="ECO:0000256" key="1">
    <source>
        <dbReference type="ARBA" id="ARBA00008226"/>
    </source>
</evidence>
<dbReference type="Pfam" id="PF02272">
    <property type="entry name" value="DHHA1"/>
    <property type="match status" value="1"/>
</dbReference>
<keyword evidence="2 11" id="KW-0820">tRNA-binding</keyword>
<keyword evidence="16" id="KW-1185">Reference proteome</keyword>
<evidence type="ECO:0000256" key="11">
    <source>
        <dbReference type="HAMAP-Rule" id="MF_00036"/>
    </source>
</evidence>
<feature type="binding site" evidence="11">
    <location>
        <position position="675"/>
    </location>
    <ligand>
        <name>Zn(2+)</name>
        <dbReference type="ChEBI" id="CHEBI:29105"/>
    </ligand>
</feature>
<dbReference type="NCBIfam" id="TIGR00344">
    <property type="entry name" value="alaS"/>
    <property type="match status" value="1"/>
</dbReference>
<dbReference type="InterPro" id="IPR012947">
    <property type="entry name" value="tRNA_SAD"/>
</dbReference>
<feature type="binding site" evidence="11">
    <location>
        <position position="573"/>
    </location>
    <ligand>
        <name>Zn(2+)</name>
        <dbReference type="ChEBI" id="CHEBI:29105"/>
    </ligand>
</feature>
<name>A0A1G6ZQ34_9BACT</name>
<dbReference type="InterPro" id="IPR009000">
    <property type="entry name" value="Transl_B-barrel_sf"/>
</dbReference>
<keyword evidence="11" id="KW-0963">Cytoplasm</keyword>
<dbReference type="GO" id="GO:0005829">
    <property type="term" value="C:cytosol"/>
    <property type="evidence" value="ECO:0007669"/>
    <property type="project" value="TreeGrafter"/>
</dbReference>
<dbReference type="InterPro" id="IPR018162">
    <property type="entry name" value="Ala-tRNA-ligase_IIc_anticod-bd"/>
</dbReference>
<dbReference type="InterPro" id="IPR018163">
    <property type="entry name" value="Thr/Ala-tRNA-synth_IIc_edit"/>
</dbReference>
<dbReference type="GO" id="GO:0005524">
    <property type="term" value="F:ATP binding"/>
    <property type="evidence" value="ECO:0007669"/>
    <property type="project" value="UniProtKB-UniRule"/>
</dbReference>
<dbReference type="GO" id="GO:0045892">
    <property type="term" value="P:negative regulation of DNA-templated transcription"/>
    <property type="evidence" value="ECO:0007669"/>
    <property type="project" value="TreeGrafter"/>
</dbReference>
<comment type="catalytic activity">
    <reaction evidence="11">
        <text>tRNA(Ala) + L-alanine + ATP = L-alanyl-tRNA(Ala) + AMP + diphosphate</text>
        <dbReference type="Rhea" id="RHEA:12540"/>
        <dbReference type="Rhea" id="RHEA-COMP:9657"/>
        <dbReference type="Rhea" id="RHEA-COMP:9923"/>
        <dbReference type="ChEBI" id="CHEBI:30616"/>
        <dbReference type="ChEBI" id="CHEBI:33019"/>
        <dbReference type="ChEBI" id="CHEBI:57972"/>
        <dbReference type="ChEBI" id="CHEBI:78442"/>
        <dbReference type="ChEBI" id="CHEBI:78497"/>
        <dbReference type="ChEBI" id="CHEBI:456215"/>
        <dbReference type="EC" id="6.1.1.7"/>
    </reaction>
</comment>
<feature type="binding site" evidence="11">
    <location>
        <position position="671"/>
    </location>
    <ligand>
        <name>Zn(2+)</name>
        <dbReference type="ChEBI" id="CHEBI:29105"/>
    </ligand>
</feature>
<dbReference type="InterPro" id="IPR018165">
    <property type="entry name" value="Ala-tRNA-synth_IIc_core"/>
</dbReference>
<dbReference type="InterPro" id="IPR045864">
    <property type="entry name" value="aa-tRNA-synth_II/BPL/LPL"/>
</dbReference>
<dbReference type="Gene3D" id="6.10.250.550">
    <property type="match status" value="1"/>
</dbReference>
<dbReference type="Gene3D" id="3.30.930.10">
    <property type="entry name" value="Bira Bifunctional Protein, Domain 2"/>
    <property type="match status" value="1"/>
</dbReference>
<dbReference type="FunFam" id="3.30.54.20:FF:000001">
    <property type="entry name" value="Alanine--tRNA ligase"/>
    <property type="match status" value="1"/>
</dbReference>
<dbReference type="Proteomes" id="UP000243205">
    <property type="component" value="Unassembled WGS sequence"/>
</dbReference>
<dbReference type="SUPFAM" id="SSF55186">
    <property type="entry name" value="ThrRS/AlaRS common domain"/>
    <property type="match status" value="1"/>
</dbReference>
<dbReference type="InterPro" id="IPR050058">
    <property type="entry name" value="Ala-tRNA_ligase"/>
</dbReference>
<evidence type="ECO:0000256" key="3">
    <source>
        <dbReference type="ARBA" id="ARBA00022598"/>
    </source>
</evidence>
<keyword evidence="4 11" id="KW-0479">Metal-binding</keyword>
<dbReference type="InterPro" id="IPR018164">
    <property type="entry name" value="Ala-tRNA-synth_IIc_N"/>
</dbReference>
<evidence type="ECO:0000256" key="10">
    <source>
        <dbReference type="ARBA" id="ARBA00023146"/>
    </source>
</evidence>
<evidence type="ECO:0000259" key="14">
    <source>
        <dbReference type="PROSITE" id="PS50860"/>
    </source>
</evidence>
<evidence type="ECO:0000256" key="4">
    <source>
        <dbReference type="ARBA" id="ARBA00022723"/>
    </source>
</evidence>
<evidence type="ECO:0000256" key="8">
    <source>
        <dbReference type="ARBA" id="ARBA00022884"/>
    </source>
</evidence>
<keyword evidence="3 11" id="KW-0436">Ligase</keyword>
<dbReference type="Gene3D" id="3.30.54.20">
    <property type="match status" value="1"/>
</dbReference>
<dbReference type="FunFam" id="3.30.980.10:FF:000004">
    <property type="entry name" value="Alanine--tRNA ligase, cytoplasmic"/>
    <property type="match status" value="1"/>
</dbReference>
<evidence type="ECO:0000256" key="7">
    <source>
        <dbReference type="ARBA" id="ARBA00022840"/>
    </source>
</evidence>
<evidence type="ECO:0000256" key="9">
    <source>
        <dbReference type="ARBA" id="ARBA00022917"/>
    </source>
</evidence>
<dbReference type="PANTHER" id="PTHR11777">
    <property type="entry name" value="ALANYL-TRNA SYNTHETASE"/>
    <property type="match status" value="1"/>
</dbReference>
<dbReference type="HAMAP" id="MF_00036_B">
    <property type="entry name" value="Ala_tRNA_synth_B"/>
    <property type="match status" value="1"/>
</dbReference>
<dbReference type="GO" id="GO:0006419">
    <property type="term" value="P:alanyl-tRNA aminoacylation"/>
    <property type="evidence" value="ECO:0007669"/>
    <property type="project" value="UniProtKB-UniRule"/>
</dbReference>
<reference evidence="16" key="1">
    <citation type="submission" date="2016-10" db="EMBL/GenBank/DDBJ databases">
        <authorList>
            <person name="Varghese N."/>
            <person name="Submissions S."/>
        </authorList>
    </citation>
    <scope>NUCLEOTIDE SEQUENCE [LARGE SCALE GENOMIC DNA]</scope>
    <source>
        <strain evidence="16">DSM 8987</strain>
    </source>
</reference>
<evidence type="ECO:0000313" key="15">
    <source>
        <dbReference type="EMBL" id="SDE04602.1"/>
    </source>
</evidence>
<feature type="domain" description="Alanyl-transfer RNA synthetases family profile" evidence="14">
    <location>
        <begin position="2"/>
        <end position="714"/>
    </location>
</feature>
<dbReference type="EMBL" id="FNAQ01000003">
    <property type="protein sequence ID" value="SDE04602.1"/>
    <property type="molecule type" value="Genomic_DNA"/>
</dbReference>
<dbReference type="GO" id="GO:0000049">
    <property type="term" value="F:tRNA binding"/>
    <property type="evidence" value="ECO:0007669"/>
    <property type="project" value="UniProtKB-KW"/>
</dbReference>
<dbReference type="GO" id="GO:0004813">
    <property type="term" value="F:alanine-tRNA ligase activity"/>
    <property type="evidence" value="ECO:0007669"/>
    <property type="project" value="UniProtKB-UniRule"/>
</dbReference>
<keyword evidence="6 11" id="KW-0862">Zinc</keyword>
<evidence type="ECO:0000256" key="6">
    <source>
        <dbReference type="ARBA" id="ARBA00022833"/>
    </source>
</evidence>
<sequence length="882" mass="96861">MMTADALRTRFLQFFAQRGHQVVPSSSLIPHNDPTLLFTNAGMNQFKDCFLGEEKRDYVRAATSQKCVRAGGKHNDLENVGRTARHHTFFEMLGNFSFGDYFKKEAIAFAWEFLTQDLKLDKSRLYVTVFTDDDEAADIWHQQEGVPRERIFRFGEKDNFWSMGDTGPCGPCSEIFWDNGPGVGCGRPDCAVGCDCDRYMEIWNNVFMQFNRSADGTLAPLPKPAVDTGMGLERICTVMQGVTSNYDTDLLRRIIGHIEQLSGKGYGADGDNDVSMRVIADHSRATAFLIADGVLPSNEGRGYVLRRIMRRAMRHARMLGFDTPVLYQTATFVLETMAGAYPEEAKRAAFVAKVVKNEEERFIQTLGNGLRILQEEIDRLRHQGATTIPGAVVFKLYDTFGFPVDLTADIVEKDGFALDEAGFDRCMAQQRQQAREHWKGSGEEGIASIYKQLAEQGLQVEFTGYDKTADFGTIVALLRDGQRVERAGAGERVEIITSATPFYGESGGQSGDCGCLTTQGAEVLIDNAIKPLPQLIVHQGLIRSGELAVGDAAELQIDREKRCAAALNHSATHLLQAVLGEVLGDHVQQAGSLVTPERLRFDFTHFSALSDAELRRIEDEVNRRIRENRAIETQEMDTESAVAAGARALFGEKYGERVRVVRMGDFSMELCGGTHAGSCGDIGLFRILQESGIAAGVRRIEATTGAQALRTIQQQDELINQLAALVKSDRSHLTSRLQKLLEQQRELERQVASLSDRLEAGRAGELIEQVQTIAGVPCLIARLDDLDGKQLREQCDKLRDRLPSGVIVLAGACGDKAALLVAVSKDLTNRLQAGKLIAPLAEQVGGKGGGRPDLAQAGGSRPEGLTELLQQAPALLAEALQS</sequence>
<accession>A0A1G6ZQ34</accession>
<evidence type="ECO:0000256" key="12">
    <source>
        <dbReference type="SAM" id="Coils"/>
    </source>
</evidence>
<feature type="coiled-coil region" evidence="12">
    <location>
        <begin position="730"/>
        <end position="757"/>
    </location>
</feature>
<comment type="domain">
    <text evidence="11">Consists of three domains; the N-terminal catalytic domain, the editing domain and the C-terminal C-Ala domain. The editing domain removes incorrectly charged amino acids, while the C-Ala domain, along with tRNA(Ala), serves as a bridge to cooperatively bring together the editing and aminoacylation centers thus stimulating deacylation of misacylated tRNAs.</text>
</comment>
<gene>
    <name evidence="11" type="primary">alaS</name>
    <name evidence="15" type="ORF">SAMN05661003_10373</name>
</gene>
<dbReference type="Pfam" id="PF07973">
    <property type="entry name" value="tRNA_SAD"/>
    <property type="match status" value="1"/>
</dbReference>
<keyword evidence="10 11" id="KW-0030">Aminoacyl-tRNA synthetase</keyword>
<comment type="subcellular location">
    <subcellularLocation>
        <location evidence="11">Cytoplasm</location>
    </subcellularLocation>
</comment>
<dbReference type="SUPFAM" id="SSF50447">
    <property type="entry name" value="Translation proteins"/>
    <property type="match status" value="1"/>
</dbReference>
<dbReference type="FunFam" id="3.30.930.10:FF:000004">
    <property type="entry name" value="Alanine--tRNA ligase"/>
    <property type="match status" value="1"/>
</dbReference>
<keyword evidence="9 11" id="KW-0648">Protein biosynthesis</keyword>
<dbReference type="CDD" id="cd00673">
    <property type="entry name" value="AlaRS_core"/>
    <property type="match status" value="1"/>
</dbReference>
<dbReference type="STRING" id="57664.SAMN05661003_10373"/>
<dbReference type="SMART" id="SM00863">
    <property type="entry name" value="tRNA_SAD"/>
    <property type="match status" value="1"/>
</dbReference>
<dbReference type="Gene3D" id="3.10.310.40">
    <property type="match status" value="1"/>
</dbReference>
<organism evidence="15 16">
    <name type="scientific">Desulfuromonas thiophila</name>
    <dbReference type="NCBI Taxonomy" id="57664"/>
    <lineage>
        <taxon>Bacteria</taxon>
        <taxon>Pseudomonadati</taxon>
        <taxon>Thermodesulfobacteriota</taxon>
        <taxon>Desulfuromonadia</taxon>
        <taxon>Desulfuromonadales</taxon>
        <taxon>Desulfuromonadaceae</taxon>
        <taxon>Desulfuromonas</taxon>
    </lineage>
</organism>
<keyword evidence="12" id="KW-0175">Coiled coil</keyword>
<protein>
    <recommendedName>
        <fullName evidence="11">Alanine--tRNA ligase</fullName>
        <ecNumber evidence="11">6.1.1.7</ecNumber>
    </recommendedName>
    <alternativeName>
        <fullName evidence="11">Alanyl-tRNA synthetase</fullName>
        <shortName evidence="11">AlaRS</shortName>
    </alternativeName>
</protein>
<feature type="region of interest" description="Disordered" evidence="13">
    <location>
        <begin position="844"/>
        <end position="863"/>
    </location>
</feature>
<dbReference type="PROSITE" id="PS50860">
    <property type="entry name" value="AA_TRNA_LIGASE_II_ALA"/>
    <property type="match status" value="1"/>
</dbReference>
<comment type="cofactor">
    <cofactor evidence="11">
        <name>Zn(2+)</name>
        <dbReference type="ChEBI" id="CHEBI:29105"/>
    </cofactor>
    <text evidence="11">Binds 1 zinc ion per subunit.</text>
</comment>
<keyword evidence="5 11" id="KW-0547">Nucleotide-binding</keyword>
<dbReference type="EC" id="6.1.1.7" evidence="11"/>
<evidence type="ECO:0000256" key="13">
    <source>
        <dbReference type="SAM" id="MobiDB-lite"/>
    </source>
</evidence>
<feature type="binding site" evidence="11">
    <location>
        <position position="569"/>
    </location>
    <ligand>
        <name>Zn(2+)</name>
        <dbReference type="ChEBI" id="CHEBI:29105"/>
    </ligand>
</feature>
<dbReference type="InterPro" id="IPR002318">
    <property type="entry name" value="Ala-tRNA-lgiase_IIc"/>
</dbReference>
<dbReference type="Gene3D" id="2.40.30.130">
    <property type="match status" value="1"/>
</dbReference>
<comment type="function">
    <text evidence="11">Catalyzes the attachment of alanine to tRNA(Ala) in a two-step reaction: alanine is first activated by ATP to form Ala-AMP and then transferred to the acceptor end of tRNA(Ala). Also edits incorrectly charged Ser-tRNA(Ala) and Gly-tRNA(Ala) via its editing domain.</text>
</comment>
<evidence type="ECO:0000256" key="2">
    <source>
        <dbReference type="ARBA" id="ARBA00022555"/>
    </source>
</evidence>
<dbReference type="SUPFAM" id="SSF55681">
    <property type="entry name" value="Class II aaRS and biotin synthetases"/>
    <property type="match status" value="1"/>
</dbReference>
<dbReference type="AlphaFoldDB" id="A0A1G6ZQ34"/>
<evidence type="ECO:0000256" key="5">
    <source>
        <dbReference type="ARBA" id="ARBA00022741"/>
    </source>
</evidence>
<dbReference type="InterPro" id="IPR003156">
    <property type="entry name" value="DHHA1_dom"/>
</dbReference>